<gene>
    <name evidence="4" type="ORF">LG632_14405</name>
</gene>
<dbReference type="Pfam" id="PF01474">
    <property type="entry name" value="DAHP_synth_2"/>
    <property type="match status" value="2"/>
</dbReference>
<keyword evidence="5" id="KW-1185">Reference proteome</keyword>
<comment type="similarity">
    <text evidence="1 3">Belongs to the class-II DAHP synthase family.</text>
</comment>
<dbReference type="InterPro" id="IPR002480">
    <property type="entry name" value="DAHP_synth_2"/>
</dbReference>
<protein>
    <recommendedName>
        <fullName evidence="3">Phospho-2-dehydro-3-deoxyheptonate aldolase</fullName>
        <ecNumber evidence="3">2.5.1.54</ecNumber>
    </recommendedName>
</protein>
<dbReference type="RefSeq" id="WP_226727444.1">
    <property type="nucleotide sequence ID" value="NZ_JAJAUY010000047.1"/>
</dbReference>
<evidence type="ECO:0000256" key="1">
    <source>
        <dbReference type="ARBA" id="ARBA00008911"/>
    </source>
</evidence>
<evidence type="ECO:0000313" key="5">
    <source>
        <dbReference type="Proteomes" id="UP001199054"/>
    </source>
</evidence>
<keyword evidence="3" id="KW-0028">Amino-acid biosynthesis</keyword>
<sequence length="402" mass="42643">MIGTALGALKSAQQPDWPDPATLATVVDLLSEQPPLTPLAESDALRARLAAAARGEALLLQGGHCAEEFGDRALVEAESTATTLRQMAEVISYGAAVPVVPLGRMAGQYAKPRSKPTEERDGVTLPAYRGDAVNGLGFTAADRAADPWRMMTAYDTAARTLDRIRLLPGADAEAEVAGVPGLPLHVSHEALLLDYESPLVRVDEATGRRYAGSGHFVWIGERTRQLDGGHVAFAAQIANPVGVKVGPTATADELLALVELLDPDAEPGRLTFITRMGAEAIREVLPGLVEKVTAAGSPALWVTDPMHGNTRVAPGGRKTRLLDDITAEIRAFVEIHRELGTHPGGLHLELTGAHVTECVGGTDPVTLDDLDLRYTTACDPRLNRGQALDLAFLAADLWRPAT</sequence>
<dbReference type="SUPFAM" id="SSF51569">
    <property type="entry name" value="Aldolase"/>
    <property type="match status" value="1"/>
</dbReference>
<dbReference type="Gene3D" id="3.20.20.70">
    <property type="entry name" value="Aldolase class I"/>
    <property type="match status" value="1"/>
</dbReference>
<reference evidence="4 5" key="1">
    <citation type="submission" date="2021-10" db="EMBL/GenBank/DDBJ databases">
        <title>Streptomyces sp. strain SMC 277, a novel streptomycete isolated from soil.</title>
        <authorList>
            <person name="Chanama M."/>
        </authorList>
    </citation>
    <scope>NUCLEOTIDE SEQUENCE [LARGE SCALE GENOMIC DNA]</scope>
    <source>
        <strain evidence="4 5">SMC 277</strain>
    </source>
</reference>
<evidence type="ECO:0000256" key="2">
    <source>
        <dbReference type="ARBA" id="ARBA00022679"/>
    </source>
</evidence>
<dbReference type="EC" id="2.5.1.54" evidence="3"/>
<dbReference type="EMBL" id="JAJAUY010000047">
    <property type="protein sequence ID" value="MCB5180569.1"/>
    <property type="molecule type" value="Genomic_DNA"/>
</dbReference>
<name>A0ABS8B7H6_9ACTN</name>
<dbReference type="PANTHER" id="PTHR21337">
    <property type="entry name" value="PHOSPHO-2-DEHYDRO-3-DEOXYHEPTONATE ALDOLASE 1, 2"/>
    <property type="match status" value="1"/>
</dbReference>
<dbReference type="PANTHER" id="PTHR21337:SF0">
    <property type="entry name" value="PHOSPHO-2-DEHYDRO-3-DEOXYHEPTONATE ALDOLASE"/>
    <property type="match status" value="1"/>
</dbReference>
<accession>A0ABS8B7H6</accession>
<comment type="pathway">
    <text evidence="3">Metabolic intermediate biosynthesis; chorismate biosynthesis; chorismate from D-erythrose 4-phosphate and phosphoenolpyruvate: step 1/7.</text>
</comment>
<dbReference type="InterPro" id="IPR013785">
    <property type="entry name" value="Aldolase_TIM"/>
</dbReference>
<comment type="caution">
    <text evidence="4">The sequence shown here is derived from an EMBL/GenBank/DDBJ whole genome shotgun (WGS) entry which is preliminary data.</text>
</comment>
<comment type="catalytic activity">
    <reaction evidence="3">
        <text>D-erythrose 4-phosphate + phosphoenolpyruvate + H2O = 7-phospho-2-dehydro-3-deoxy-D-arabino-heptonate + phosphate</text>
        <dbReference type="Rhea" id="RHEA:14717"/>
        <dbReference type="ChEBI" id="CHEBI:15377"/>
        <dbReference type="ChEBI" id="CHEBI:16897"/>
        <dbReference type="ChEBI" id="CHEBI:43474"/>
        <dbReference type="ChEBI" id="CHEBI:58394"/>
        <dbReference type="ChEBI" id="CHEBI:58702"/>
        <dbReference type="EC" id="2.5.1.54"/>
    </reaction>
</comment>
<keyword evidence="2 3" id="KW-0808">Transferase</keyword>
<organism evidence="4 5">
    <name type="scientific">Streptomyces antimicrobicus</name>
    <dbReference type="NCBI Taxonomy" id="2883108"/>
    <lineage>
        <taxon>Bacteria</taxon>
        <taxon>Bacillati</taxon>
        <taxon>Actinomycetota</taxon>
        <taxon>Actinomycetes</taxon>
        <taxon>Kitasatosporales</taxon>
        <taxon>Streptomycetaceae</taxon>
        <taxon>Streptomyces</taxon>
    </lineage>
</organism>
<evidence type="ECO:0000256" key="3">
    <source>
        <dbReference type="RuleBase" id="RU363071"/>
    </source>
</evidence>
<keyword evidence="3" id="KW-0057">Aromatic amino acid biosynthesis</keyword>
<proteinExistence type="inferred from homology"/>
<dbReference type="Proteomes" id="UP001199054">
    <property type="component" value="Unassembled WGS sequence"/>
</dbReference>
<evidence type="ECO:0000313" key="4">
    <source>
        <dbReference type="EMBL" id="MCB5180569.1"/>
    </source>
</evidence>